<keyword evidence="8" id="KW-1185">Reference proteome</keyword>
<dbReference type="PANTHER" id="PTHR48043">
    <property type="entry name" value="EG:EG0003.4 PROTEIN-RELATED"/>
    <property type="match status" value="1"/>
</dbReference>
<evidence type="ECO:0000256" key="2">
    <source>
        <dbReference type="ARBA" id="ARBA00022676"/>
    </source>
</evidence>
<organism evidence="7 8">
    <name type="scientific">Orchesella dallaii</name>
    <dbReference type="NCBI Taxonomy" id="48710"/>
    <lineage>
        <taxon>Eukaryota</taxon>
        <taxon>Metazoa</taxon>
        <taxon>Ecdysozoa</taxon>
        <taxon>Arthropoda</taxon>
        <taxon>Hexapoda</taxon>
        <taxon>Collembola</taxon>
        <taxon>Entomobryomorpha</taxon>
        <taxon>Entomobryoidea</taxon>
        <taxon>Orchesellidae</taxon>
        <taxon>Orchesellinae</taxon>
        <taxon>Orchesella</taxon>
    </lineage>
</organism>
<keyword evidence="5" id="KW-0472">Membrane</keyword>
<evidence type="ECO:0008006" key="9">
    <source>
        <dbReference type="Google" id="ProtNLM"/>
    </source>
</evidence>
<dbReference type="Pfam" id="PF00201">
    <property type="entry name" value="UDPGT"/>
    <property type="match status" value="1"/>
</dbReference>
<reference evidence="7 8" key="1">
    <citation type="submission" date="2024-08" db="EMBL/GenBank/DDBJ databases">
        <authorList>
            <person name="Cucini C."/>
            <person name="Frati F."/>
        </authorList>
    </citation>
    <scope>NUCLEOTIDE SEQUENCE [LARGE SCALE GENOMIC DNA]</scope>
</reference>
<keyword evidence="3 4" id="KW-0808">Transferase</keyword>
<sequence>MAVSLSTCSTVAAATTVALILLANTVPTTEGANILIFIGFGGPSHKIAMMPYANGLVDEGHNVTFVAKEKPKEKDPKIHHYVPTELSNHFTKMGAAGTLINLYDLRANPMKRIFVPWFRNGITVCEKLYEDAEFVIWLKSAKFDLVIVDALFNECAYGIAHVLKAKTMMFSVSSVLPWSGEPLGLPDESSTIPDMMFQVPIQMNFFNRLVTAVTPIMWKYMRGLFYFPKLHKITKEGLGVEDFPCFADLERNISLALINTHVAQEFPRSLPPNVVPVGGISWVVKKKPLPKEMEDFINRGKEGFVYVSFGSFIDFLSFPPEVQQKFINALLKFPNIQFIWKLSKTPDNLPKNFYVDKWLPQIDLLLHPKIRAFVTHSGIGGVNEAIYSAVPLICFPVIAEQDYNAQLIEQKGIGIKMEITDFTEDEMENALHRILGDKRFSENMKRVAKQFQDRPHTPLQTGLWWTNFILRQEDTDYIRPPSVNQSWWVKRQIDVWIFLIVFLISVNSLTIYIFVKLVKRCCFRGSSDAKKVSSGTKSKKGKAKLN</sequence>
<evidence type="ECO:0000313" key="8">
    <source>
        <dbReference type="Proteomes" id="UP001642540"/>
    </source>
</evidence>
<comment type="caution">
    <text evidence="7">The sequence shown here is derived from an EMBL/GenBank/DDBJ whole genome shotgun (WGS) entry which is preliminary data.</text>
</comment>
<dbReference type="InterPro" id="IPR050271">
    <property type="entry name" value="UDP-glycosyltransferase"/>
</dbReference>
<feature type="signal peptide" evidence="6">
    <location>
        <begin position="1"/>
        <end position="31"/>
    </location>
</feature>
<dbReference type="InterPro" id="IPR002213">
    <property type="entry name" value="UDP_glucos_trans"/>
</dbReference>
<evidence type="ECO:0000256" key="3">
    <source>
        <dbReference type="ARBA" id="ARBA00022679"/>
    </source>
</evidence>
<evidence type="ECO:0000313" key="7">
    <source>
        <dbReference type="EMBL" id="CAL8143995.1"/>
    </source>
</evidence>
<dbReference type="PROSITE" id="PS00375">
    <property type="entry name" value="UDPGT"/>
    <property type="match status" value="1"/>
</dbReference>
<dbReference type="Proteomes" id="UP001642540">
    <property type="component" value="Unassembled WGS sequence"/>
</dbReference>
<feature type="transmembrane region" description="Helical" evidence="5">
    <location>
        <begin position="495"/>
        <end position="515"/>
    </location>
</feature>
<gene>
    <name evidence="7" type="ORF">ODALV1_LOCUS30031</name>
</gene>
<keyword evidence="6" id="KW-0732">Signal</keyword>
<proteinExistence type="inferred from homology"/>
<feature type="chain" id="PRO_5046256026" description="UDP-glucuronosyltransferase" evidence="6">
    <location>
        <begin position="32"/>
        <end position="546"/>
    </location>
</feature>
<dbReference type="InterPro" id="IPR035595">
    <property type="entry name" value="UDP_glycos_trans_CS"/>
</dbReference>
<accession>A0ABP1S5X2</accession>
<keyword evidence="5" id="KW-1133">Transmembrane helix</keyword>
<protein>
    <recommendedName>
        <fullName evidence="9">UDP-glucuronosyltransferase</fullName>
    </recommendedName>
</protein>
<keyword evidence="2 4" id="KW-0328">Glycosyltransferase</keyword>
<comment type="similarity">
    <text evidence="1 4">Belongs to the UDP-glycosyltransferase family.</text>
</comment>
<dbReference type="Gene3D" id="3.40.50.2000">
    <property type="entry name" value="Glycogen Phosphorylase B"/>
    <property type="match status" value="2"/>
</dbReference>
<evidence type="ECO:0000256" key="1">
    <source>
        <dbReference type="ARBA" id="ARBA00009995"/>
    </source>
</evidence>
<dbReference type="CDD" id="cd03784">
    <property type="entry name" value="GT1_Gtf-like"/>
    <property type="match status" value="1"/>
</dbReference>
<dbReference type="PANTHER" id="PTHR48043:SF114">
    <property type="entry name" value="IP04436P-RELATED"/>
    <property type="match status" value="1"/>
</dbReference>
<dbReference type="SUPFAM" id="SSF53756">
    <property type="entry name" value="UDP-Glycosyltransferase/glycogen phosphorylase"/>
    <property type="match status" value="1"/>
</dbReference>
<evidence type="ECO:0000256" key="5">
    <source>
        <dbReference type="SAM" id="Phobius"/>
    </source>
</evidence>
<evidence type="ECO:0000256" key="6">
    <source>
        <dbReference type="SAM" id="SignalP"/>
    </source>
</evidence>
<dbReference type="EMBL" id="CAXLJM020000160">
    <property type="protein sequence ID" value="CAL8143995.1"/>
    <property type="molecule type" value="Genomic_DNA"/>
</dbReference>
<evidence type="ECO:0000256" key="4">
    <source>
        <dbReference type="RuleBase" id="RU003718"/>
    </source>
</evidence>
<keyword evidence="5" id="KW-0812">Transmembrane</keyword>
<name>A0ABP1S5X2_9HEXA</name>